<comment type="caution">
    <text evidence="1">The sequence shown here is derived from an EMBL/GenBank/DDBJ whole genome shotgun (WGS) entry which is preliminary data.</text>
</comment>
<gene>
    <name evidence="1" type="ORF">GCM10011495_12790</name>
</gene>
<name>A0ABQ1ZZL0_9BACT</name>
<keyword evidence="2" id="KW-1185">Reference proteome</keyword>
<dbReference type="RefSeq" id="WP_188561222.1">
    <property type="nucleotide sequence ID" value="NZ_BMGY01000008.1"/>
</dbReference>
<evidence type="ECO:0000313" key="2">
    <source>
        <dbReference type="Proteomes" id="UP000637774"/>
    </source>
</evidence>
<dbReference type="EMBL" id="BMGY01000008">
    <property type="protein sequence ID" value="GGH83291.1"/>
    <property type="molecule type" value="Genomic_DNA"/>
</dbReference>
<evidence type="ECO:0000313" key="1">
    <source>
        <dbReference type="EMBL" id="GGH83291.1"/>
    </source>
</evidence>
<evidence type="ECO:0008006" key="3">
    <source>
        <dbReference type="Google" id="ProtNLM"/>
    </source>
</evidence>
<dbReference type="Proteomes" id="UP000637774">
    <property type="component" value="Unassembled WGS sequence"/>
</dbReference>
<proteinExistence type="predicted"/>
<organism evidence="1 2">
    <name type="scientific">Hymenobacter frigidus</name>
    <dbReference type="NCBI Taxonomy" id="1524095"/>
    <lineage>
        <taxon>Bacteria</taxon>
        <taxon>Pseudomonadati</taxon>
        <taxon>Bacteroidota</taxon>
        <taxon>Cytophagia</taxon>
        <taxon>Cytophagales</taxon>
        <taxon>Hymenobacteraceae</taxon>
        <taxon>Hymenobacter</taxon>
    </lineage>
</organism>
<accession>A0ABQ1ZZL0</accession>
<reference evidence="2" key="1">
    <citation type="journal article" date="2019" name="Int. J. Syst. Evol. Microbiol.">
        <title>The Global Catalogue of Microorganisms (GCM) 10K type strain sequencing project: providing services to taxonomists for standard genome sequencing and annotation.</title>
        <authorList>
            <consortium name="The Broad Institute Genomics Platform"/>
            <consortium name="The Broad Institute Genome Sequencing Center for Infectious Disease"/>
            <person name="Wu L."/>
            <person name="Ma J."/>
        </authorList>
    </citation>
    <scope>NUCLEOTIDE SEQUENCE [LARGE SCALE GENOMIC DNA]</scope>
    <source>
        <strain evidence="2">CGMCC 1.14966</strain>
    </source>
</reference>
<sequence length="56" mass="5662">MSSQADIFVARLSSAGQWNQAVRAGGATAAVLNGQGLTPGLYLVRCGSATGQLVIQ</sequence>
<protein>
    <recommendedName>
        <fullName evidence="3">T9SS type A sorting domain-containing protein</fullName>
    </recommendedName>
</protein>